<protein>
    <recommendedName>
        <fullName evidence="2">histone deacetylase</fullName>
        <ecNumber evidence="2">3.5.1.98</ecNumber>
    </recommendedName>
</protein>
<comment type="similarity">
    <text evidence="1">Belongs to the histone deacetylase family. HD type 2 subfamily.</text>
</comment>
<evidence type="ECO:0000256" key="7">
    <source>
        <dbReference type="ARBA" id="ARBA00023163"/>
    </source>
</evidence>
<dbReference type="OrthoDB" id="147549at2157"/>
<sequence>MPSSVVTGDLFAAHNDPAHPESEARLKAALAGVPGGARRIAPEQALPGDLALVHTHRHIAAIRSLCRACPPGRACYIDPDTYVTRGSFDTALYAAEAAWQAVEQALGGEHSFALVRPPGHHAMPDRAMGFCLFNNVAVATARALREVDRVAIVDWDLHHGNGTQVAFYTSDRVLYCSVHQMGVFPGTGWPEEQGSGPGVGYTINAPLESGSTGADYALVFRRIFLPAIRRFEPDLVVVSAGQDAAFDDPLGSMLLRPDDFGVLTGMLLEARPGALALALEGGYGRSHAAAIGSIFAALDGARFTPREGVPKASTRLLVEAYTGAGHTVPA</sequence>
<evidence type="ECO:0000313" key="10">
    <source>
        <dbReference type="Proteomes" id="UP000069850"/>
    </source>
</evidence>
<evidence type="ECO:0000256" key="3">
    <source>
        <dbReference type="ARBA" id="ARBA00022491"/>
    </source>
</evidence>
<dbReference type="EMBL" id="LT158599">
    <property type="protein sequence ID" value="CVK33486.1"/>
    <property type="molecule type" value="Genomic_DNA"/>
</dbReference>
<keyword evidence="3" id="KW-0678">Repressor</keyword>
<dbReference type="GO" id="GO:0141221">
    <property type="term" value="F:histone deacetylase activity, hydrolytic mechanism"/>
    <property type="evidence" value="ECO:0007669"/>
    <property type="project" value="UniProtKB-EC"/>
</dbReference>
<dbReference type="SUPFAM" id="SSF52768">
    <property type="entry name" value="Arginase/deacetylase"/>
    <property type="match status" value="1"/>
</dbReference>
<dbReference type="GO" id="GO:0005737">
    <property type="term" value="C:cytoplasm"/>
    <property type="evidence" value="ECO:0007669"/>
    <property type="project" value="TreeGrafter"/>
</dbReference>
<dbReference type="PANTHER" id="PTHR10625:SF5">
    <property type="entry name" value="HISTONE DEACETYLASE"/>
    <property type="match status" value="1"/>
</dbReference>
<evidence type="ECO:0000259" key="8">
    <source>
        <dbReference type="Pfam" id="PF00850"/>
    </source>
</evidence>
<dbReference type="InterPro" id="IPR023696">
    <property type="entry name" value="Ureohydrolase_dom_sf"/>
</dbReference>
<evidence type="ECO:0000256" key="4">
    <source>
        <dbReference type="ARBA" id="ARBA00022801"/>
    </source>
</evidence>
<reference evidence="9 10" key="1">
    <citation type="submission" date="2016-01" db="EMBL/GenBank/DDBJ databases">
        <authorList>
            <person name="Manzoor S."/>
        </authorList>
    </citation>
    <scope>NUCLEOTIDE SEQUENCE [LARGE SCALE GENOMIC DNA]</scope>
    <source>
        <strain evidence="9">Methanoculleus sp MAB1</strain>
    </source>
</reference>
<feature type="domain" description="Histone deacetylase" evidence="8">
    <location>
        <begin position="19"/>
        <end position="289"/>
    </location>
</feature>
<dbReference type="Proteomes" id="UP000069850">
    <property type="component" value="Chromosome 1"/>
</dbReference>
<dbReference type="GO" id="GO:0040029">
    <property type="term" value="P:epigenetic regulation of gene expression"/>
    <property type="evidence" value="ECO:0007669"/>
    <property type="project" value="TreeGrafter"/>
</dbReference>
<keyword evidence="4 9" id="KW-0378">Hydrolase</keyword>
<proteinExistence type="inferred from homology"/>
<dbReference type="InterPro" id="IPR023801">
    <property type="entry name" value="His_deacetylse_dom"/>
</dbReference>
<evidence type="ECO:0000256" key="6">
    <source>
        <dbReference type="ARBA" id="ARBA00023015"/>
    </source>
</evidence>
<keyword evidence="5" id="KW-0156">Chromatin regulator</keyword>
<dbReference type="KEGG" id="mema:MMAB1_2273"/>
<evidence type="ECO:0000256" key="1">
    <source>
        <dbReference type="ARBA" id="ARBA00007738"/>
    </source>
</evidence>
<dbReference type="EC" id="3.5.1.98" evidence="2"/>
<evidence type="ECO:0000313" key="9">
    <source>
        <dbReference type="EMBL" id="CVK33486.1"/>
    </source>
</evidence>
<evidence type="ECO:0000256" key="2">
    <source>
        <dbReference type="ARBA" id="ARBA00012111"/>
    </source>
</evidence>
<accession>A0A0X3BN00</accession>
<dbReference type="Pfam" id="PF00850">
    <property type="entry name" value="Hist_deacetyl"/>
    <property type="match status" value="1"/>
</dbReference>
<name>A0A0X3BN00_9EURY</name>
<dbReference type="InterPro" id="IPR037138">
    <property type="entry name" value="His_deacetylse_dom_sf"/>
</dbReference>
<dbReference type="CDD" id="cd09992">
    <property type="entry name" value="HDAC_classII"/>
    <property type="match status" value="1"/>
</dbReference>
<organism evidence="9 10">
    <name type="scientific">Methanoculleus bourgensis</name>
    <dbReference type="NCBI Taxonomy" id="83986"/>
    <lineage>
        <taxon>Archaea</taxon>
        <taxon>Methanobacteriati</taxon>
        <taxon>Methanobacteriota</taxon>
        <taxon>Stenosarchaea group</taxon>
        <taxon>Methanomicrobia</taxon>
        <taxon>Methanomicrobiales</taxon>
        <taxon>Methanomicrobiaceae</taxon>
        <taxon>Methanoculleus</taxon>
    </lineage>
</organism>
<dbReference type="RefSeq" id="WP_062264522.1">
    <property type="nucleotide sequence ID" value="NZ_DAIMMY010000009.1"/>
</dbReference>
<dbReference type="PANTHER" id="PTHR10625">
    <property type="entry name" value="HISTONE DEACETYLASE HDAC1-RELATED"/>
    <property type="match status" value="1"/>
</dbReference>
<dbReference type="InterPro" id="IPR000286">
    <property type="entry name" value="HDACs"/>
</dbReference>
<keyword evidence="7" id="KW-0804">Transcription</keyword>
<dbReference type="GeneID" id="27137958"/>
<keyword evidence="6" id="KW-0805">Transcription regulation</keyword>
<gene>
    <name evidence="9" type="ORF">MMAB1_2273</name>
</gene>
<dbReference type="AlphaFoldDB" id="A0A0X3BN00"/>
<dbReference type="Gene3D" id="3.40.800.20">
    <property type="entry name" value="Histone deacetylase domain"/>
    <property type="match status" value="1"/>
</dbReference>
<evidence type="ECO:0000256" key="5">
    <source>
        <dbReference type="ARBA" id="ARBA00022853"/>
    </source>
</evidence>
<dbReference type="PRINTS" id="PR01270">
    <property type="entry name" value="HDASUPER"/>
</dbReference>